<dbReference type="CDD" id="cd01638">
    <property type="entry name" value="CysQ"/>
    <property type="match status" value="1"/>
</dbReference>
<name>W4L7B5_9BACT</name>
<comment type="cofactor">
    <cofactor evidence="9 10">
        <name>Mg(2+)</name>
        <dbReference type="ChEBI" id="CHEBI:18420"/>
    </cofactor>
</comment>
<comment type="similarity">
    <text evidence="2 9">Belongs to the inositol monophosphatase superfamily. CysQ family.</text>
</comment>
<feature type="binding site" evidence="9">
    <location>
        <position position="91"/>
    </location>
    <ligand>
        <name>Mg(2+)</name>
        <dbReference type="ChEBI" id="CHEBI:18420"/>
        <label>1</label>
    </ligand>
</feature>
<accession>W4L7B5</accession>
<sequence>MSYNPKDLIEPVRDIARQAGQRILDIYESDYAVEQKDDASPLTEADLAAHKTIVEGLSQLTPEWPILSEESADIPFSERSAWSQYWLVDPLDGTREFISRNGEFTVNIALIRGHEAVLGVVHVPVQDTDYYGEESLGAFVQRPGQAPQPIRVSPFTSGPARVVGSRSHRGNSLDNYLAKLGEHELVSMGSSLKICLVAEGRADVYPRLGPTSEWDTAAAHAVVTSAGGHVVDVYGNPLRYNTKDEYLNPFFIVYGDRDHDWLSYL</sequence>
<evidence type="ECO:0000256" key="6">
    <source>
        <dbReference type="ARBA" id="ARBA00022801"/>
    </source>
</evidence>
<evidence type="ECO:0000256" key="7">
    <source>
        <dbReference type="ARBA" id="ARBA00022842"/>
    </source>
</evidence>
<dbReference type="PANTHER" id="PTHR43028:SF5">
    <property type="entry name" value="3'(2'),5'-BISPHOSPHATE NUCLEOTIDASE 1"/>
    <property type="match status" value="1"/>
</dbReference>
<protein>
    <recommendedName>
        <fullName evidence="9">3'(2'),5'-bisphosphate nucleotidase CysQ</fullName>
        <ecNumber evidence="9">3.1.3.7</ecNumber>
    </recommendedName>
    <alternativeName>
        <fullName evidence="9">3'(2'),5-bisphosphonucleoside 3'(2')-phosphohydrolase</fullName>
    </alternativeName>
    <alternativeName>
        <fullName evidence="9">3'-phosphoadenosine 5'-phosphate phosphatase</fullName>
        <shortName evidence="9">PAP phosphatase</shortName>
    </alternativeName>
</protein>
<feature type="binding site" evidence="9">
    <location>
        <position position="89"/>
    </location>
    <ligand>
        <name>Mg(2+)</name>
        <dbReference type="ChEBI" id="CHEBI:18420"/>
        <label>2</label>
    </ligand>
</feature>
<dbReference type="PROSITE" id="PS00629">
    <property type="entry name" value="IMP_1"/>
    <property type="match status" value="1"/>
</dbReference>
<keyword evidence="12" id="KW-1185">Reference proteome</keyword>
<dbReference type="GO" id="GO:0008441">
    <property type="term" value="F:3'(2'),5'-bisphosphate nucleotidase activity"/>
    <property type="evidence" value="ECO:0007669"/>
    <property type="project" value="UniProtKB-UniRule"/>
</dbReference>
<dbReference type="HAMAP" id="MF_02095">
    <property type="entry name" value="CysQ"/>
    <property type="match status" value="1"/>
</dbReference>
<dbReference type="PRINTS" id="PR00377">
    <property type="entry name" value="IMPHPHTASES"/>
</dbReference>
<dbReference type="GO" id="GO:0005886">
    <property type="term" value="C:plasma membrane"/>
    <property type="evidence" value="ECO:0007669"/>
    <property type="project" value="UniProtKB-SubCell"/>
</dbReference>
<dbReference type="EMBL" id="AZHX01002620">
    <property type="protein sequence ID" value="ETW93580.1"/>
    <property type="molecule type" value="Genomic_DNA"/>
</dbReference>
<proteinExistence type="inferred from homology"/>
<dbReference type="GO" id="GO:0000103">
    <property type="term" value="P:sulfate assimilation"/>
    <property type="evidence" value="ECO:0007669"/>
    <property type="project" value="TreeGrafter"/>
</dbReference>
<feature type="binding site" evidence="10">
    <location>
        <position position="91"/>
    </location>
    <ligand>
        <name>Mg(2+)</name>
        <dbReference type="ChEBI" id="CHEBI:18420"/>
        <label>1</label>
        <note>catalytic</note>
    </ligand>
</feature>
<dbReference type="NCBIfam" id="TIGR01331">
    <property type="entry name" value="bisphos_cysQ"/>
    <property type="match status" value="1"/>
</dbReference>
<dbReference type="AlphaFoldDB" id="W4L7B5"/>
<dbReference type="PANTHER" id="PTHR43028">
    <property type="entry name" value="3'(2'),5'-BISPHOSPHATE NUCLEOTIDASE 1"/>
    <property type="match status" value="1"/>
</dbReference>
<dbReference type="Proteomes" id="UP000019140">
    <property type="component" value="Unassembled WGS sequence"/>
</dbReference>
<dbReference type="InterPro" id="IPR050725">
    <property type="entry name" value="CysQ/Inositol_MonoPase"/>
</dbReference>
<evidence type="ECO:0000256" key="5">
    <source>
        <dbReference type="ARBA" id="ARBA00022723"/>
    </source>
</evidence>
<dbReference type="Pfam" id="PF00459">
    <property type="entry name" value="Inositol_P"/>
    <property type="match status" value="1"/>
</dbReference>
<evidence type="ECO:0000256" key="3">
    <source>
        <dbReference type="ARBA" id="ARBA00022475"/>
    </source>
</evidence>
<keyword evidence="5 9" id="KW-0479">Metal-binding</keyword>
<keyword evidence="8 9" id="KW-0472">Membrane</keyword>
<keyword evidence="6 9" id="KW-0378">Hydrolase</keyword>
<keyword evidence="7 9" id="KW-0460">Magnesium</keyword>
<evidence type="ECO:0000256" key="4">
    <source>
        <dbReference type="ARBA" id="ARBA00022519"/>
    </source>
</evidence>
<dbReference type="InterPro" id="IPR006240">
    <property type="entry name" value="CysQ"/>
</dbReference>
<dbReference type="GO" id="GO:0046854">
    <property type="term" value="P:phosphatidylinositol phosphate biosynthetic process"/>
    <property type="evidence" value="ECO:0007669"/>
    <property type="project" value="InterPro"/>
</dbReference>
<dbReference type="GO" id="GO:0000287">
    <property type="term" value="F:magnesium ion binding"/>
    <property type="evidence" value="ECO:0007669"/>
    <property type="project" value="UniProtKB-UniRule"/>
</dbReference>
<feature type="binding site" evidence="9">
    <location>
        <position position="89"/>
    </location>
    <ligand>
        <name>Mg(2+)</name>
        <dbReference type="ChEBI" id="CHEBI:18420"/>
        <label>1</label>
    </ligand>
</feature>
<dbReference type="InterPro" id="IPR020583">
    <property type="entry name" value="Inositol_monoP_metal-BS"/>
</dbReference>
<keyword evidence="3 9" id="KW-1003">Cell membrane</keyword>
<comment type="function">
    <text evidence="9">Converts adenosine-3',5'-bisphosphate (PAP) to AMP.</text>
</comment>
<keyword evidence="4" id="KW-0997">Cell inner membrane</keyword>
<evidence type="ECO:0000256" key="10">
    <source>
        <dbReference type="PIRSR" id="PIRSR600760-2"/>
    </source>
</evidence>
<comment type="caution">
    <text evidence="11">The sequence shown here is derived from an EMBL/GenBank/DDBJ whole genome shotgun (WGS) entry which is preliminary data.</text>
</comment>
<feature type="binding site" evidence="10">
    <location>
        <position position="69"/>
    </location>
    <ligand>
        <name>Mg(2+)</name>
        <dbReference type="ChEBI" id="CHEBI:18420"/>
        <label>1</label>
        <note>catalytic</note>
    </ligand>
</feature>
<comment type="catalytic activity">
    <reaction evidence="1 9">
        <text>adenosine 3',5'-bisphosphate + H2O = AMP + phosphate</text>
        <dbReference type="Rhea" id="RHEA:10040"/>
        <dbReference type="ChEBI" id="CHEBI:15377"/>
        <dbReference type="ChEBI" id="CHEBI:43474"/>
        <dbReference type="ChEBI" id="CHEBI:58343"/>
        <dbReference type="ChEBI" id="CHEBI:456215"/>
        <dbReference type="EC" id="3.1.3.7"/>
    </reaction>
</comment>
<gene>
    <name evidence="9" type="primary">cysQ</name>
    <name evidence="11" type="ORF">ETSY2_51190</name>
</gene>
<dbReference type="SUPFAM" id="SSF56655">
    <property type="entry name" value="Carbohydrate phosphatase"/>
    <property type="match status" value="1"/>
</dbReference>
<feature type="binding site" evidence="9">
    <location>
        <position position="69"/>
    </location>
    <ligand>
        <name>Mg(2+)</name>
        <dbReference type="ChEBI" id="CHEBI:18420"/>
        <label>1</label>
    </ligand>
</feature>
<reference evidence="11 12" key="1">
    <citation type="journal article" date="2014" name="Nature">
        <title>An environmental bacterial taxon with a large and distinct metabolic repertoire.</title>
        <authorList>
            <person name="Wilson M.C."/>
            <person name="Mori T."/>
            <person name="Ruckert C."/>
            <person name="Uria A.R."/>
            <person name="Helf M.J."/>
            <person name="Takada K."/>
            <person name="Gernert C."/>
            <person name="Steffens U.A."/>
            <person name="Heycke N."/>
            <person name="Schmitt S."/>
            <person name="Rinke C."/>
            <person name="Helfrich E.J."/>
            <person name="Brachmann A.O."/>
            <person name="Gurgui C."/>
            <person name="Wakimoto T."/>
            <person name="Kracht M."/>
            <person name="Crusemann M."/>
            <person name="Hentschel U."/>
            <person name="Abe I."/>
            <person name="Matsunaga S."/>
            <person name="Kalinowski J."/>
            <person name="Takeyama H."/>
            <person name="Piel J."/>
        </authorList>
    </citation>
    <scope>NUCLEOTIDE SEQUENCE [LARGE SCALE GENOMIC DNA]</scope>
    <source>
        <strain evidence="12">TSY2</strain>
    </source>
</reference>
<dbReference type="InterPro" id="IPR020550">
    <property type="entry name" value="Inositol_monophosphatase_CS"/>
</dbReference>
<evidence type="ECO:0000256" key="8">
    <source>
        <dbReference type="ARBA" id="ARBA00023136"/>
    </source>
</evidence>
<evidence type="ECO:0000256" key="9">
    <source>
        <dbReference type="HAMAP-Rule" id="MF_02095"/>
    </source>
</evidence>
<evidence type="ECO:0000313" key="11">
    <source>
        <dbReference type="EMBL" id="ETW93580.1"/>
    </source>
</evidence>
<dbReference type="Gene3D" id="3.40.190.80">
    <property type="match status" value="1"/>
</dbReference>
<dbReference type="HOGENOM" id="CLU_044118_3_0_7"/>
<feature type="binding site" evidence="9">
    <location>
        <position position="92"/>
    </location>
    <ligand>
        <name>Mg(2+)</name>
        <dbReference type="ChEBI" id="CHEBI:18420"/>
        <label>2</label>
    </ligand>
</feature>
<feature type="binding site" evidence="10">
    <location>
        <position position="215"/>
    </location>
    <ligand>
        <name>Mg(2+)</name>
        <dbReference type="ChEBI" id="CHEBI:18420"/>
        <label>1</label>
        <note>catalytic</note>
    </ligand>
</feature>
<dbReference type="FunFam" id="3.40.190.80:FF:000005">
    <property type="entry name" value="3'(2'),5'-bisphosphate nucleotidase CysQ"/>
    <property type="match status" value="1"/>
</dbReference>
<dbReference type="GO" id="GO:0050427">
    <property type="term" value="P:3'-phosphoadenosine 5'-phosphosulfate metabolic process"/>
    <property type="evidence" value="ECO:0007669"/>
    <property type="project" value="TreeGrafter"/>
</dbReference>
<dbReference type="PROSITE" id="PS00630">
    <property type="entry name" value="IMP_2"/>
    <property type="match status" value="1"/>
</dbReference>
<evidence type="ECO:0000313" key="12">
    <source>
        <dbReference type="Proteomes" id="UP000019140"/>
    </source>
</evidence>
<dbReference type="PATRIC" id="fig|1429439.4.peg.8383"/>
<feature type="binding site" evidence="10">
    <location>
        <position position="89"/>
    </location>
    <ligand>
        <name>Mg(2+)</name>
        <dbReference type="ChEBI" id="CHEBI:18420"/>
        <label>1</label>
        <note>catalytic</note>
    </ligand>
</feature>
<feature type="binding site" evidence="10">
    <location>
        <position position="92"/>
    </location>
    <ligand>
        <name>Mg(2+)</name>
        <dbReference type="ChEBI" id="CHEBI:18420"/>
        <label>1</label>
        <note>catalytic</note>
    </ligand>
</feature>
<organism evidence="11 12">
    <name type="scientific">Candidatus Entotheonella gemina</name>
    <dbReference type="NCBI Taxonomy" id="1429439"/>
    <lineage>
        <taxon>Bacteria</taxon>
        <taxon>Pseudomonadati</taxon>
        <taxon>Nitrospinota/Tectimicrobiota group</taxon>
        <taxon>Candidatus Tectimicrobiota</taxon>
        <taxon>Candidatus Entotheonellia</taxon>
        <taxon>Candidatus Entotheonellales</taxon>
        <taxon>Candidatus Entotheonellaceae</taxon>
        <taxon>Candidatus Entotheonella</taxon>
    </lineage>
</organism>
<feature type="binding site" evidence="9">
    <location>
        <begin position="91"/>
        <end position="94"/>
    </location>
    <ligand>
        <name>substrate</name>
    </ligand>
</feature>
<dbReference type="Gene3D" id="3.30.540.10">
    <property type="entry name" value="Fructose-1,6-Bisphosphatase, subunit A, domain 1"/>
    <property type="match status" value="1"/>
</dbReference>
<feature type="binding site" evidence="9">
    <location>
        <position position="215"/>
    </location>
    <ligand>
        <name>Mg(2+)</name>
        <dbReference type="ChEBI" id="CHEBI:18420"/>
        <label>2</label>
    </ligand>
</feature>
<feature type="binding site" evidence="9">
    <location>
        <position position="215"/>
    </location>
    <ligand>
        <name>substrate</name>
    </ligand>
</feature>
<feature type="binding site" evidence="9">
    <location>
        <position position="69"/>
    </location>
    <ligand>
        <name>substrate</name>
    </ligand>
</feature>
<dbReference type="InterPro" id="IPR000760">
    <property type="entry name" value="Inositol_monophosphatase-like"/>
</dbReference>
<evidence type="ECO:0000256" key="1">
    <source>
        <dbReference type="ARBA" id="ARBA00001625"/>
    </source>
</evidence>
<dbReference type="EC" id="3.1.3.7" evidence="9"/>
<dbReference type="FunFam" id="3.30.540.10:FF:000007">
    <property type="entry name" value="3'(2'),5'-bisphosphate nucleotidase CysQ"/>
    <property type="match status" value="1"/>
</dbReference>
<comment type="subcellular location">
    <subcellularLocation>
        <location evidence="9">Cell membrane</location>
        <topology evidence="9">Peripheral membrane protein</topology>
        <orientation evidence="9">Cytoplasmic side</orientation>
    </subcellularLocation>
</comment>
<evidence type="ECO:0000256" key="2">
    <source>
        <dbReference type="ARBA" id="ARBA00005289"/>
    </source>
</evidence>